<keyword evidence="4" id="KW-0963">Cytoplasm</keyword>
<organism evidence="5 6">
    <name type="scientific">Xenopus laevis</name>
    <name type="common">African clawed frog</name>
    <dbReference type="NCBI Taxonomy" id="8355"/>
    <lineage>
        <taxon>Eukaryota</taxon>
        <taxon>Metazoa</taxon>
        <taxon>Chordata</taxon>
        <taxon>Craniata</taxon>
        <taxon>Vertebrata</taxon>
        <taxon>Euteleostomi</taxon>
        <taxon>Amphibia</taxon>
        <taxon>Batrachia</taxon>
        <taxon>Anura</taxon>
        <taxon>Pipoidea</taxon>
        <taxon>Pipidae</taxon>
        <taxon>Xenopodinae</taxon>
        <taxon>Xenopus</taxon>
        <taxon>Xenopus</taxon>
    </lineage>
</organism>
<evidence type="ECO:0000256" key="2">
    <source>
        <dbReference type="ARBA" id="ARBA00044786"/>
    </source>
</evidence>
<gene>
    <name evidence="5" type="ORF">XELAEV_18041649mg</name>
</gene>
<dbReference type="Proteomes" id="UP000694892">
    <property type="component" value="Chromosome 8S"/>
</dbReference>
<dbReference type="GO" id="GO:0008160">
    <property type="term" value="F:protein tyrosine phosphatase activator activity"/>
    <property type="evidence" value="ECO:0007669"/>
    <property type="project" value="TreeGrafter"/>
</dbReference>
<dbReference type="EMBL" id="CM004481">
    <property type="protein sequence ID" value="OCT65409.1"/>
    <property type="molecule type" value="Genomic_DNA"/>
</dbReference>
<dbReference type="SUPFAM" id="SSF140984">
    <property type="entry name" value="PTPA-like"/>
    <property type="match status" value="1"/>
</dbReference>
<dbReference type="GO" id="GO:0000159">
    <property type="term" value="C:protein phosphatase type 2A complex"/>
    <property type="evidence" value="ECO:0007669"/>
    <property type="project" value="TreeGrafter"/>
</dbReference>
<keyword evidence="4" id="KW-0697">Rotamase</keyword>
<comment type="catalytic activity">
    <reaction evidence="4">
        <text>[protein]-peptidylproline (omega=180) = [protein]-peptidylproline (omega=0)</text>
        <dbReference type="Rhea" id="RHEA:16237"/>
        <dbReference type="Rhea" id="RHEA-COMP:10747"/>
        <dbReference type="Rhea" id="RHEA-COMP:10748"/>
        <dbReference type="ChEBI" id="CHEBI:83833"/>
        <dbReference type="ChEBI" id="CHEBI:83834"/>
        <dbReference type="EC" id="5.2.1.8"/>
    </reaction>
</comment>
<dbReference type="GO" id="GO:0005634">
    <property type="term" value="C:nucleus"/>
    <property type="evidence" value="ECO:0007669"/>
    <property type="project" value="TreeGrafter"/>
</dbReference>
<keyword evidence="4" id="KW-0413">Isomerase</keyword>
<dbReference type="InterPro" id="IPR004327">
    <property type="entry name" value="Phstyr_phstse_ac"/>
</dbReference>
<comment type="subcellular location">
    <subcellularLocation>
        <location evidence="4">Cytoplasm</location>
    </subcellularLocation>
</comment>
<dbReference type="InterPro" id="IPR037218">
    <property type="entry name" value="PTPA_sf"/>
</dbReference>
<dbReference type="GO" id="GO:0005737">
    <property type="term" value="C:cytoplasm"/>
    <property type="evidence" value="ECO:0007669"/>
    <property type="project" value="UniProtKB-SubCell"/>
</dbReference>
<feature type="non-terminal residue" evidence="5">
    <location>
        <position position="1"/>
    </location>
</feature>
<dbReference type="GO" id="GO:0003755">
    <property type="term" value="F:peptidyl-prolyl cis-trans isomerase activity"/>
    <property type="evidence" value="ECO:0007669"/>
    <property type="project" value="UniProtKB-KW"/>
</dbReference>
<dbReference type="Pfam" id="PF03095">
    <property type="entry name" value="PTPA"/>
    <property type="match status" value="1"/>
</dbReference>
<comment type="function">
    <text evidence="4">PPIases accelerate the folding of proteins. It catalyzes the cis-trans isomerization of proline imidic peptide bonds in oligopeptides.</text>
</comment>
<evidence type="ECO:0000256" key="3">
    <source>
        <dbReference type="ARBA" id="ARBA00044820"/>
    </source>
</evidence>
<dbReference type="PANTHER" id="PTHR10012:SF0">
    <property type="entry name" value="SERINE_THREONINE-PROTEIN PHOSPHATASE 2A ACTIVATOR"/>
    <property type="match status" value="1"/>
</dbReference>
<evidence type="ECO:0000256" key="4">
    <source>
        <dbReference type="RuleBase" id="RU361210"/>
    </source>
</evidence>
<dbReference type="GO" id="GO:0007052">
    <property type="term" value="P:mitotic spindle organization"/>
    <property type="evidence" value="ECO:0007669"/>
    <property type="project" value="TreeGrafter"/>
</dbReference>
<evidence type="ECO:0000313" key="6">
    <source>
        <dbReference type="Proteomes" id="UP000694892"/>
    </source>
</evidence>
<dbReference type="PANTHER" id="PTHR10012">
    <property type="entry name" value="SERINE/THREONINE-PROTEIN PHOSPHATASE 2A REGULATORY SUBUNIT B"/>
    <property type="match status" value="1"/>
</dbReference>
<sequence>VIQKLMALLDTMDRWIDEMPPVDQTSHFGNKAFRTWYAKLDKEAENLVSTVIPLHLSAAVPKVAVYLKESFGNATRIDYGTGHEADFASFLFCLCKIGVLKVDDQLAIVFREFNRNEGGIQLERRVYIGLPAAPP</sequence>
<reference evidence="6" key="1">
    <citation type="journal article" date="2016" name="Nature">
        <title>Genome evolution in the allotetraploid frog Xenopus laevis.</title>
        <authorList>
            <person name="Session A.M."/>
            <person name="Uno Y."/>
            <person name="Kwon T."/>
            <person name="Chapman J.A."/>
            <person name="Toyoda A."/>
            <person name="Takahashi S."/>
            <person name="Fukui A."/>
            <person name="Hikosaka A."/>
            <person name="Suzuki A."/>
            <person name="Kondo M."/>
            <person name="van Heeringen S.J."/>
            <person name="Quigley I."/>
            <person name="Heinz S."/>
            <person name="Ogino H."/>
            <person name="Ochi H."/>
            <person name="Hellsten U."/>
            <person name="Lyons J.B."/>
            <person name="Simakov O."/>
            <person name="Putnam N."/>
            <person name="Stites J."/>
            <person name="Kuroki Y."/>
            <person name="Tanaka T."/>
            <person name="Michiue T."/>
            <person name="Watanabe M."/>
            <person name="Bogdanovic O."/>
            <person name="Lister R."/>
            <person name="Georgiou G."/>
            <person name="Paranjpe S.S."/>
            <person name="van Kruijsbergen I."/>
            <person name="Shu S."/>
            <person name="Carlson J."/>
            <person name="Kinoshita T."/>
            <person name="Ohta Y."/>
            <person name="Mawaribuchi S."/>
            <person name="Jenkins J."/>
            <person name="Grimwood J."/>
            <person name="Schmutz J."/>
            <person name="Mitros T."/>
            <person name="Mozaffari S.V."/>
            <person name="Suzuki Y."/>
            <person name="Haramoto Y."/>
            <person name="Yamamoto T.S."/>
            <person name="Takagi C."/>
            <person name="Heald R."/>
            <person name="Miller K."/>
            <person name="Haudenschild C."/>
            <person name="Kitzman J."/>
            <person name="Nakayama T."/>
            <person name="Izutsu Y."/>
            <person name="Robert J."/>
            <person name="Fortriede J."/>
            <person name="Burns K."/>
            <person name="Lotay V."/>
            <person name="Karimi K."/>
            <person name="Yasuoka Y."/>
            <person name="Dichmann D.S."/>
            <person name="Flajnik M.F."/>
            <person name="Houston D.W."/>
            <person name="Shendure J."/>
            <person name="DuPasquier L."/>
            <person name="Vize P.D."/>
            <person name="Zorn A.M."/>
            <person name="Ito M."/>
            <person name="Marcotte E.M."/>
            <person name="Wallingford J.B."/>
            <person name="Ito Y."/>
            <person name="Asashima M."/>
            <person name="Ueno N."/>
            <person name="Matsuda Y."/>
            <person name="Veenstra G.J."/>
            <person name="Fujiyama A."/>
            <person name="Harland R.M."/>
            <person name="Taira M."/>
            <person name="Rokhsar D.S."/>
        </authorList>
    </citation>
    <scope>NUCLEOTIDE SEQUENCE [LARGE SCALE GENOMIC DNA]</scope>
    <source>
        <strain evidence="6">J</strain>
    </source>
</reference>
<dbReference type="AlphaFoldDB" id="A0A974C2L1"/>
<proteinExistence type="inferred from homology"/>
<evidence type="ECO:0000256" key="1">
    <source>
        <dbReference type="ARBA" id="ARBA00011019"/>
    </source>
</evidence>
<accession>A0A974C2L1</accession>
<comment type="similarity">
    <text evidence="1 4">Belongs to the PTPA-type PPIase family.</text>
</comment>
<evidence type="ECO:0000313" key="5">
    <source>
        <dbReference type="EMBL" id="OCT65409.1"/>
    </source>
</evidence>
<dbReference type="EC" id="5.2.1.8" evidence="4"/>
<protein>
    <recommendedName>
        <fullName evidence="2 4">Serine/threonine-protein phosphatase 2A activator</fullName>
        <ecNumber evidence="4">5.2.1.8</ecNumber>
    </recommendedName>
    <alternativeName>
        <fullName evidence="3 4">Phosphotyrosyl phosphatase activator</fullName>
    </alternativeName>
</protein>
<name>A0A974C2L1_XENLA</name>